<dbReference type="Proteomes" id="UP000265040">
    <property type="component" value="Chromosome 11"/>
</dbReference>
<evidence type="ECO:0000256" key="9">
    <source>
        <dbReference type="SAM" id="SignalP"/>
    </source>
</evidence>
<dbReference type="AlphaFoldDB" id="A0AAQ6IIJ2"/>
<name>A0AAQ6IIJ2_ANATE</name>
<feature type="signal peptide" evidence="9">
    <location>
        <begin position="1"/>
        <end position="22"/>
    </location>
</feature>
<evidence type="ECO:0000256" key="5">
    <source>
        <dbReference type="ARBA" id="ARBA00022737"/>
    </source>
</evidence>
<keyword evidence="5" id="KW-0677">Repeat</keyword>
<feature type="repeat" description="TNFR-Cys" evidence="8">
    <location>
        <begin position="104"/>
        <end position="142"/>
    </location>
</feature>
<dbReference type="GO" id="GO:0006915">
    <property type="term" value="P:apoptotic process"/>
    <property type="evidence" value="ECO:0007669"/>
    <property type="project" value="UniProtKB-KW"/>
</dbReference>
<reference evidence="11 12" key="1">
    <citation type="submission" date="2021-04" db="EMBL/GenBank/DDBJ databases">
        <authorList>
            <consortium name="Wellcome Sanger Institute Data Sharing"/>
        </authorList>
    </citation>
    <scope>NUCLEOTIDE SEQUENCE [LARGE SCALE GENOMIC DNA]</scope>
</reference>
<evidence type="ECO:0000256" key="2">
    <source>
        <dbReference type="ARBA" id="ARBA00022525"/>
    </source>
</evidence>
<dbReference type="PANTHER" id="PTHR23097">
    <property type="entry name" value="TUMOR NECROSIS FACTOR RECEPTOR SUPERFAMILY MEMBER"/>
    <property type="match status" value="1"/>
</dbReference>
<dbReference type="PANTHER" id="PTHR23097:SF116">
    <property type="entry name" value="TUMOR NECROSIS FACTOR RECEPTOR SUPERFAMILY MEMBER 6B"/>
    <property type="match status" value="1"/>
</dbReference>
<dbReference type="InterPro" id="IPR052459">
    <property type="entry name" value="TNFRSF_decoy_receptor"/>
</dbReference>
<sequence>MMIVTSLLPVMLLSVLTLQAEAQSQTYRVIDPSTGKSLECDRCPPGTYLRERCTSTRKTQCAKCPPGSFTELWNYIPKCLRCGVCGENQVVKTACASDTNCKCQCTEGYYYKKNYDMCLCHSKCQPGEGVLAEGTPDNDTVCQVCPNGTFSDTVSAHHKCKQHTSCDAPGHKLLLKGSTWHDSVCADCGNLLSTDGADYLREILPAFFVHQNMHIRRLRRLLHKLDDGNRPTETSGHNVSGLHERVRAWFMSATASQIRQVPEILKKVEADSAAKRLHNKLQKIDSNLKALCSLGNEVDDLVNME</sequence>
<feature type="repeat" description="TNFR-Cys" evidence="8">
    <location>
        <begin position="63"/>
        <end position="103"/>
    </location>
</feature>
<evidence type="ECO:0000256" key="4">
    <source>
        <dbReference type="ARBA" id="ARBA00022729"/>
    </source>
</evidence>
<dbReference type="InterPro" id="IPR048522">
    <property type="entry name" value="Death_3_fish"/>
</dbReference>
<reference evidence="11" key="3">
    <citation type="submission" date="2025-09" db="UniProtKB">
        <authorList>
            <consortium name="Ensembl"/>
        </authorList>
    </citation>
    <scope>IDENTIFICATION</scope>
</reference>
<keyword evidence="3" id="KW-0053">Apoptosis</keyword>
<organism evidence="11 12">
    <name type="scientific">Anabas testudineus</name>
    <name type="common">Climbing perch</name>
    <name type="synonym">Anthias testudineus</name>
    <dbReference type="NCBI Taxonomy" id="64144"/>
    <lineage>
        <taxon>Eukaryota</taxon>
        <taxon>Metazoa</taxon>
        <taxon>Chordata</taxon>
        <taxon>Craniata</taxon>
        <taxon>Vertebrata</taxon>
        <taxon>Euteleostomi</taxon>
        <taxon>Actinopterygii</taxon>
        <taxon>Neopterygii</taxon>
        <taxon>Teleostei</taxon>
        <taxon>Neoteleostei</taxon>
        <taxon>Acanthomorphata</taxon>
        <taxon>Anabantaria</taxon>
        <taxon>Anabantiformes</taxon>
        <taxon>Anabantoidei</taxon>
        <taxon>Anabantidae</taxon>
        <taxon>Anabas</taxon>
    </lineage>
</organism>
<keyword evidence="7" id="KW-0325">Glycoprotein</keyword>
<dbReference type="SUPFAM" id="SSF57586">
    <property type="entry name" value="TNF receptor-like"/>
    <property type="match status" value="2"/>
</dbReference>
<comment type="subcellular location">
    <subcellularLocation>
        <location evidence="1">Secreted</location>
    </subcellularLocation>
</comment>
<feature type="disulfide bond" evidence="8">
    <location>
        <begin position="82"/>
        <end position="95"/>
    </location>
</feature>
<dbReference type="Gene3D" id="2.10.50.10">
    <property type="entry name" value="Tumor Necrosis Factor Receptor, subunit A, domain 2"/>
    <property type="match status" value="2"/>
</dbReference>
<feature type="chain" id="PRO_5043523760" description="TNFR-Cys domain-containing protein" evidence="9">
    <location>
        <begin position="23"/>
        <end position="305"/>
    </location>
</feature>
<reference evidence="11" key="2">
    <citation type="submission" date="2025-08" db="UniProtKB">
        <authorList>
            <consortium name="Ensembl"/>
        </authorList>
    </citation>
    <scope>IDENTIFICATION</scope>
</reference>
<evidence type="ECO:0000256" key="7">
    <source>
        <dbReference type="ARBA" id="ARBA00023180"/>
    </source>
</evidence>
<dbReference type="InterPro" id="IPR001368">
    <property type="entry name" value="TNFR/NGFR_Cys_rich_reg"/>
</dbReference>
<keyword evidence="4 9" id="KW-0732">Signal</keyword>
<dbReference type="GeneTree" id="ENSGT00940000155167"/>
<evidence type="ECO:0000313" key="12">
    <source>
        <dbReference type="Proteomes" id="UP000265040"/>
    </source>
</evidence>
<dbReference type="SMART" id="SM00208">
    <property type="entry name" value="TNFR"/>
    <property type="match status" value="4"/>
</dbReference>
<feature type="disulfide bond" evidence="8">
    <location>
        <begin position="85"/>
        <end position="103"/>
    </location>
</feature>
<dbReference type="Pfam" id="PF00020">
    <property type="entry name" value="TNFR_c6"/>
    <property type="match status" value="4"/>
</dbReference>
<keyword evidence="2" id="KW-0964">Secreted</keyword>
<dbReference type="GO" id="GO:0005576">
    <property type="term" value="C:extracellular region"/>
    <property type="evidence" value="ECO:0007669"/>
    <property type="project" value="UniProtKB-SubCell"/>
</dbReference>
<keyword evidence="12" id="KW-1185">Reference proteome</keyword>
<feature type="disulfide bond" evidence="8">
    <location>
        <begin position="124"/>
        <end position="142"/>
    </location>
</feature>
<comment type="caution">
    <text evidence="8">Lacks conserved residue(s) required for the propagation of feature annotation.</text>
</comment>
<proteinExistence type="predicted"/>
<evidence type="ECO:0000313" key="11">
    <source>
        <dbReference type="Ensembl" id="ENSATEP00000073567.1"/>
    </source>
</evidence>
<feature type="domain" description="TNFR-Cys" evidence="10">
    <location>
        <begin position="104"/>
        <end position="142"/>
    </location>
</feature>
<keyword evidence="6 8" id="KW-1015">Disulfide bond</keyword>
<gene>
    <name evidence="11" type="primary">TNFRSF11B</name>
</gene>
<dbReference type="Ensembl" id="ENSATET00000074114.1">
    <property type="protein sequence ID" value="ENSATEP00000073567.1"/>
    <property type="gene ID" value="ENSATEG00000014031.3"/>
</dbReference>
<accession>A0AAQ6IIJ2</accession>
<protein>
    <recommendedName>
        <fullName evidence="10">TNFR-Cys domain-containing protein</fullName>
    </recommendedName>
</protein>
<feature type="domain" description="TNFR-Cys" evidence="10">
    <location>
        <begin position="63"/>
        <end position="103"/>
    </location>
</feature>
<evidence type="ECO:0000256" key="1">
    <source>
        <dbReference type="ARBA" id="ARBA00004613"/>
    </source>
</evidence>
<evidence type="ECO:0000256" key="3">
    <source>
        <dbReference type="ARBA" id="ARBA00022703"/>
    </source>
</evidence>
<feature type="disulfide bond" evidence="8">
    <location>
        <begin position="64"/>
        <end position="79"/>
    </location>
</feature>
<dbReference type="PROSITE" id="PS50050">
    <property type="entry name" value="TNFR_NGFR_2"/>
    <property type="match status" value="2"/>
</dbReference>
<evidence type="ECO:0000256" key="6">
    <source>
        <dbReference type="ARBA" id="ARBA00023157"/>
    </source>
</evidence>
<evidence type="ECO:0000256" key="8">
    <source>
        <dbReference type="PROSITE-ProRule" id="PRU00206"/>
    </source>
</evidence>
<evidence type="ECO:0000259" key="10">
    <source>
        <dbReference type="PROSITE" id="PS50050"/>
    </source>
</evidence>
<dbReference type="Pfam" id="PF21733">
    <property type="entry name" value="Death_3"/>
    <property type="match status" value="1"/>
</dbReference>